<accession>A0ABV0QA61</accession>
<keyword evidence="3" id="KW-1185">Reference proteome</keyword>
<feature type="region of interest" description="Disordered" evidence="1">
    <location>
        <begin position="1"/>
        <end position="37"/>
    </location>
</feature>
<dbReference type="Proteomes" id="UP001434883">
    <property type="component" value="Unassembled WGS sequence"/>
</dbReference>
<reference evidence="2 3" key="1">
    <citation type="submission" date="2021-06" db="EMBL/GenBank/DDBJ databases">
        <authorList>
            <person name="Palmer J.M."/>
        </authorList>
    </citation>
    <scope>NUCLEOTIDE SEQUENCE [LARGE SCALE GENOMIC DNA]</scope>
    <source>
        <strain evidence="2 3">XC_2019</strain>
        <tissue evidence="2">Muscle</tissue>
    </source>
</reference>
<organism evidence="2 3">
    <name type="scientific">Xenoophorus captivus</name>
    <dbReference type="NCBI Taxonomy" id="1517983"/>
    <lineage>
        <taxon>Eukaryota</taxon>
        <taxon>Metazoa</taxon>
        <taxon>Chordata</taxon>
        <taxon>Craniata</taxon>
        <taxon>Vertebrata</taxon>
        <taxon>Euteleostomi</taxon>
        <taxon>Actinopterygii</taxon>
        <taxon>Neopterygii</taxon>
        <taxon>Teleostei</taxon>
        <taxon>Neoteleostei</taxon>
        <taxon>Acanthomorphata</taxon>
        <taxon>Ovalentaria</taxon>
        <taxon>Atherinomorphae</taxon>
        <taxon>Cyprinodontiformes</taxon>
        <taxon>Goodeidae</taxon>
        <taxon>Xenoophorus</taxon>
    </lineage>
</organism>
<dbReference type="EMBL" id="JAHRIN010002217">
    <property type="protein sequence ID" value="MEQ2192322.1"/>
    <property type="molecule type" value="Genomic_DNA"/>
</dbReference>
<sequence length="103" mass="11478">TPRCANCPLEQRLQPAERTQTGSEESGPAQRQPAREYRTYPGLSRLLVMPVLQLIGSIVSPTLPNFSHQRRDDIREEVENSCFRLNVAVSSGSARLPTFRGAL</sequence>
<evidence type="ECO:0000313" key="2">
    <source>
        <dbReference type="EMBL" id="MEQ2192322.1"/>
    </source>
</evidence>
<gene>
    <name evidence="2" type="ORF">XENOCAPTIV_010031</name>
</gene>
<protein>
    <submittedName>
        <fullName evidence="2">Uncharacterized protein</fullName>
    </submittedName>
</protein>
<proteinExistence type="predicted"/>
<feature type="non-terminal residue" evidence="2">
    <location>
        <position position="1"/>
    </location>
</feature>
<name>A0ABV0QA61_9TELE</name>
<comment type="caution">
    <text evidence="2">The sequence shown here is derived from an EMBL/GenBank/DDBJ whole genome shotgun (WGS) entry which is preliminary data.</text>
</comment>
<evidence type="ECO:0000256" key="1">
    <source>
        <dbReference type="SAM" id="MobiDB-lite"/>
    </source>
</evidence>
<evidence type="ECO:0000313" key="3">
    <source>
        <dbReference type="Proteomes" id="UP001434883"/>
    </source>
</evidence>